<dbReference type="UniPathway" id="UPA00988"/>
<feature type="non-terminal residue" evidence="3">
    <location>
        <position position="279"/>
    </location>
</feature>
<dbReference type="InterPro" id="IPR027417">
    <property type="entry name" value="P-loop_NTPase"/>
</dbReference>
<dbReference type="AlphaFoldDB" id="A0A3E2GT35"/>
<evidence type="ECO:0000256" key="1">
    <source>
        <dbReference type="ARBA" id="ARBA00005043"/>
    </source>
</evidence>
<proteinExistence type="inferred from homology"/>
<name>A0A3E2GT35_SCYLI</name>
<evidence type="ECO:0000313" key="4">
    <source>
        <dbReference type="Proteomes" id="UP000258309"/>
    </source>
</evidence>
<feature type="non-terminal residue" evidence="3">
    <location>
        <position position="1"/>
    </location>
</feature>
<protein>
    <recommendedName>
        <fullName evidence="5">Elongator complex protein 6</fullName>
    </recommendedName>
</protein>
<dbReference type="Pfam" id="PF09807">
    <property type="entry name" value="ELP6"/>
    <property type="match status" value="1"/>
</dbReference>
<dbReference type="OrthoDB" id="9995306at2759"/>
<dbReference type="EMBL" id="NCSJ02000569">
    <property type="protein sequence ID" value="RFU23893.1"/>
    <property type="molecule type" value="Genomic_DNA"/>
</dbReference>
<keyword evidence="4" id="KW-1185">Reference proteome</keyword>
<evidence type="ECO:0000313" key="3">
    <source>
        <dbReference type="EMBL" id="RFU23893.1"/>
    </source>
</evidence>
<dbReference type="OMA" id="LYFIQRD"/>
<dbReference type="GO" id="GO:0033588">
    <property type="term" value="C:elongator holoenzyme complex"/>
    <property type="evidence" value="ECO:0007669"/>
    <property type="project" value="InterPro"/>
</dbReference>
<reference evidence="3 4" key="1">
    <citation type="submission" date="2018-05" db="EMBL/GenBank/DDBJ databases">
        <title>Draft genome sequence of Scytalidium lignicola DSM 105466, a ubiquitous saprotrophic fungus.</title>
        <authorList>
            <person name="Buettner E."/>
            <person name="Gebauer A.M."/>
            <person name="Hofrichter M."/>
            <person name="Liers C."/>
            <person name="Kellner H."/>
        </authorList>
    </citation>
    <scope>NUCLEOTIDE SEQUENCE [LARGE SCALE GENOMIC DNA]</scope>
    <source>
        <strain evidence="3 4">DSM 105466</strain>
    </source>
</reference>
<sequence length="279" mass="30645">MSTRIPSLLEPYLSLPPEAALILFTNVLGASSNWLVLRFLYSALVQQDGASTEAEGRNKVVLLSFLRDFGFWKEGARRLGVDLEKLSTQNRFAFVDGLSALFQSQGRPAVLEKGRTTVLLNADLSALSKDMEKTIQQLRDSQHQGKVLLVIDQLDLLLAAGGDAITPVNLGDLMISLREQVHATVLTLSADEPLVSVQQTQLETNHSAFLLSIAHQANFIMSLRLLDTGTARDISGVVRITIGDDAINDGRNIEKRIEERELLYFVGGDGSVKVFERGQ</sequence>
<evidence type="ECO:0000256" key="2">
    <source>
        <dbReference type="ARBA" id="ARBA00008837"/>
    </source>
</evidence>
<dbReference type="PANTHER" id="PTHR16184">
    <property type="entry name" value="ELONGATOR COMPLEX PROTEIN 6"/>
    <property type="match status" value="1"/>
</dbReference>
<dbReference type="InterPro" id="IPR018627">
    <property type="entry name" value="ELP6"/>
</dbReference>
<dbReference type="Gene3D" id="3.40.50.300">
    <property type="entry name" value="P-loop containing nucleotide triphosphate hydrolases"/>
    <property type="match status" value="1"/>
</dbReference>
<accession>A0A3E2GT35</accession>
<evidence type="ECO:0008006" key="5">
    <source>
        <dbReference type="Google" id="ProtNLM"/>
    </source>
</evidence>
<dbReference type="STRING" id="5539.A0A3E2GT35"/>
<gene>
    <name evidence="3" type="ORF">B7463_g12444</name>
</gene>
<comment type="pathway">
    <text evidence="1">tRNA modification; 5-methoxycarbonylmethyl-2-thiouridine-tRNA biosynthesis.</text>
</comment>
<comment type="similarity">
    <text evidence="2">Belongs to the ELP6 family.</text>
</comment>
<comment type="caution">
    <text evidence="3">The sequence shown here is derived from an EMBL/GenBank/DDBJ whole genome shotgun (WGS) entry which is preliminary data.</text>
</comment>
<dbReference type="PANTHER" id="PTHR16184:SF6">
    <property type="entry name" value="ELONGATOR COMPLEX PROTEIN 6"/>
    <property type="match status" value="1"/>
</dbReference>
<dbReference type="GO" id="GO:0002098">
    <property type="term" value="P:tRNA wobble uridine modification"/>
    <property type="evidence" value="ECO:0007669"/>
    <property type="project" value="InterPro"/>
</dbReference>
<dbReference type="Proteomes" id="UP000258309">
    <property type="component" value="Unassembled WGS sequence"/>
</dbReference>
<dbReference type="CDD" id="cd19495">
    <property type="entry name" value="Elp6"/>
    <property type="match status" value="1"/>
</dbReference>
<organism evidence="3 4">
    <name type="scientific">Scytalidium lignicola</name>
    <name type="common">Hyphomycete</name>
    <dbReference type="NCBI Taxonomy" id="5539"/>
    <lineage>
        <taxon>Eukaryota</taxon>
        <taxon>Fungi</taxon>
        <taxon>Dikarya</taxon>
        <taxon>Ascomycota</taxon>
        <taxon>Pezizomycotina</taxon>
        <taxon>Leotiomycetes</taxon>
        <taxon>Leotiomycetes incertae sedis</taxon>
        <taxon>Scytalidium</taxon>
    </lineage>
</organism>